<dbReference type="EMBL" id="CM042036">
    <property type="protein sequence ID" value="KAI3744322.1"/>
    <property type="molecule type" value="Genomic_DNA"/>
</dbReference>
<reference evidence="1 2" key="2">
    <citation type="journal article" date="2022" name="Mol. Ecol. Resour.">
        <title>The genomes of chicory, endive, great burdock and yacon provide insights into Asteraceae paleo-polyploidization history and plant inulin production.</title>
        <authorList>
            <person name="Fan W."/>
            <person name="Wang S."/>
            <person name="Wang H."/>
            <person name="Wang A."/>
            <person name="Jiang F."/>
            <person name="Liu H."/>
            <person name="Zhao H."/>
            <person name="Xu D."/>
            <person name="Zhang Y."/>
        </authorList>
    </citation>
    <scope>NUCLEOTIDE SEQUENCE [LARGE SCALE GENOMIC DNA]</scope>
    <source>
        <strain evidence="2">cv. Yunnan</strain>
        <tissue evidence="1">Leaves</tissue>
    </source>
</reference>
<evidence type="ECO:0000313" key="1">
    <source>
        <dbReference type="EMBL" id="KAI3744322.1"/>
    </source>
</evidence>
<evidence type="ECO:0000313" key="2">
    <source>
        <dbReference type="Proteomes" id="UP001056120"/>
    </source>
</evidence>
<name>A0ACB9DCL4_9ASTR</name>
<gene>
    <name evidence="1" type="ORF">L1987_57401</name>
</gene>
<proteinExistence type="predicted"/>
<organism evidence="1 2">
    <name type="scientific">Smallanthus sonchifolius</name>
    <dbReference type="NCBI Taxonomy" id="185202"/>
    <lineage>
        <taxon>Eukaryota</taxon>
        <taxon>Viridiplantae</taxon>
        <taxon>Streptophyta</taxon>
        <taxon>Embryophyta</taxon>
        <taxon>Tracheophyta</taxon>
        <taxon>Spermatophyta</taxon>
        <taxon>Magnoliopsida</taxon>
        <taxon>eudicotyledons</taxon>
        <taxon>Gunneridae</taxon>
        <taxon>Pentapetalae</taxon>
        <taxon>asterids</taxon>
        <taxon>campanulids</taxon>
        <taxon>Asterales</taxon>
        <taxon>Asteraceae</taxon>
        <taxon>Asteroideae</taxon>
        <taxon>Heliantheae alliance</taxon>
        <taxon>Millerieae</taxon>
        <taxon>Smallanthus</taxon>
    </lineage>
</organism>
<comment type="caution">
    <text evidence="1">The sequence shown here is derived from an EMBL/GenBank/DDBJ whole genome shotgun (WGS) entry which is preliminary data.</text>
</comment>
<sequence>MAKVVGFSSSREVWQALESTYSHDSIEHAQNLKDSLRKLKKGNLPASDYAKQFKAICDKLTSIGQSVSDRDKSHWFLCGLGLAFETFSTAQRAIQPRPLFGVLLTRAEEHELFVSSIHGSTPSPVAFHARHNPSSHQSSRGRGRTGRSNNRRSFSARGRGRRQPHCQLCWCEVIMPLHVQTSKTMLKSLPIRKPA</sequence>
<keyword evidence="2" id="KW-1185">Reference proteome</keyword>
<accession>A0ACB9DCL4</accession>
<dbReference type="Proteomes" id="UP001056120">
    <property type="component" value="Linkage Group LG19"/>
</dbReference>
<reference evidence="2" key="1">
    <citation type="journal article" date="2022" name="Mol. Ecol. Resour.">
        <title>The genomes of chicory, endive, great burdock and yacon provide insights into Asteraceae palaeo-polyploidization history and plant inulin production.</title>
        <authorList>
            <person name="Fan W."/>
            <person name="Wang S."/>
            <person name="Wang H."/>
            <person name="Wang A."/>
            <person name="Jiang F."/>
            <person name="Liu H."/>
            <person name="Zhao H."/>
            <person name="Xu D."/>
            <person name="Zhang Y."/>
        </authorList>
    </citation>
    <scope>NUCLEOTIDE SEQUENCE [LARGE SCALE GENOMIC DNA]</scope>
    <source>
        <strain evidence="2">cv. Yunnan</strain>
    </source>
</reference>
<protein>
    <submittedName>
        <fullName evidence="1">Uncharacterized protein</fullName>
    </submittedName>
</protein>